<keyword evidence="1" id="KW-0812">Transmembrane</keyword>
<organism evidence="2 3">
    <name type="scientific">Serratia odorifera</name>
    <dbReference type="NCBI Taxonomy" id="618"/>
    <lineage>
        <taxon>Bacteria</taxon>
        <taxon>Pseudomonadati</taxon>
        <taxon>Pseudomonadota</taxon>
        <taxon>Gammaproteobacteria</taxon>
        <taxon>Enterobacterales</taxon>
        <taxon>Yersiniaceae</taxon>
        <taxon>Serratia</taxon>
    </lineage>
</organism>
<evidence type="ECO:0000313" key="3">
    <source>
        <dbReference type="Proteomes" id="UP000281391"/>
    </source>
</evidence>
<feature type="transmembrane region" description="Helical" evidence="1">
    <location>
        <begin position="6"/>
        <end position="24"/>
    </location>
</feature>
<gene>
    <name evidence="2" type="ORF">NCTC11214_00203</name>
</gene>
<accession>A0A3S4DC84</accession>
<evidence type="ECO:0000313" key="2">
    <source>
        <dbReference type="EMBL" id="VDZ51437.1"/>
    </source>
</evidence>
<dbReference type="Proteomes" id="UP000281391">
    <property type="component" value="Chromosome"/>
</dbReference>
<dbReference type="KEGG" id="sof:NCTC11214_00203"/>
<name>A0A3S4DC84_SEROD</name>
<sequence>MLSSFSLIVWGLLILLILIGYAFYRAVKDRKKRMLLPSRRR</sequence>
<reference evidence="2 3" key="1">
    <citation type="submission" date="2018-12" db="EMBL/GenBank/DDBJ databases">
        <authorList>
            <consortium name="Pathogen Informatics"/>
        </authorList>
    </citation>
    <scope>NUCLEOTIDE SEQUENCE [LARGE SCALE GENOMIC DNA]</scope>
    <source>
        <strain evidence="2 3">NCTC11214</strain>
    </source>
</reference>
<dbReference type="EMBL" id="LR134117">
    <property type="protein sequence ID" value="VDZ51437.1"/>
    <property type="molecule type" value="Genomic_DNA"/>
</dbReference>
<keyword evidence="1" id="KW-0472">Membrane</keyword>
<keyword evidence="1" id="KW-1133">Transmembrane helix</keyword>
<dbReference type="AlphaFoldDB" id="A0A3S4DC84"/>
<evidence type="ECO:0000256" key="1">
    <source>
        <dbReference type="SAM" id="Phobius"/>
    </source>
</evidence>
<proteinExistence type="predicted"/>
<protein>
    <submittedName>
        <fullName evidence="2">Uncharacterized protein</fullName>
    </submittedName>
</protein>